<evidence type="ECO:0000256" key="3">
    <source>
        <dbReference type="ARBA" id="ARBA00023204"/>
    </source>
</evidence>
<name>N1QIM5_SPHMS</name>
<dbReference type="GO" id="GO:0010772">
    <property type="term" value="P:meiotic DNA recombinase assembly involved in reciprocal meiotic recombination"/>
    <property type="evidence" value="ECO:0007669"/>
    <property type="project" value="TreeGrafter"/>
</dbReference>
<dbReference type="OMA" id="SEMIMAH"/>
<keyword evidence="4" id="KW-0175">Coiled coil</keyword>
<dbReference type="STRING" id="692275.N1QIM5"/>
<dbReference type="Proteomes" id="UP000016931">
    <property type="component" value="Unassembled WGS sequence"/>
</dbReference>
<proteinExistence type="inferred from homology"/>
<evidence type="ECO:0000256" key="2">
    <source>
        <dbReference type="ARBA" id="ARBA00022763"/>
    </source>
</evidence>
<organism evidence="6 7">
    <name type="scientific">Sphaerulina musiva (strain SO2202)</name>
    <name type="common">Poplar stem canker fungus</name>
    <name type="synonym">Septoria musiva</name>
    <dbReference type="NCBI Taxonomy" id="692275"/>
    <lineage>
        <taxon>Eukaryota</taxon>
        <taxon>Fungi</taxon>
        <taxon>Dikarya</taxon>
        <taxon>Ascomycota</taxon>
        <taxon>Pezizomycotina</taxon>
        <taxon>Dothideomycetes</taxon>
        <taxon>Dothideomycetidae</taxon>
        <taxon>Mycosphaerellales</taxon>
        <taxon>Mycosphaerellaceae</taxon>
        <taxon>Sphaerulina</taxon>
    </lineage>
</organism>
<protein>
    <recommendedName>
        <fullName evidence="8">Swi5-domain-containing protein</fullName>
    </recommendedName>
</protein>
<gene>
    <name evidence="6" type="ORF">SEPMUDRAFT_133680</name>
</gene>
<dbReference type="EMBL" id="KB456265">
    <property type="protein sequence ID" value="EMF11670.1"/>
    <property type="molecule type" value="Genomic_DNA"/>
</dbReference>
<sequence length="167" mass="17980">MSSQQQPSPQHPGLSSSFVSSDAPLPSSPTPAKKFIPAEPESISTMNTEVDKNTPPVQNAANPRLAALATKRASLEAKLADLQAQRLRYINNATLPSGLAIPAEWTEEQRAKQALATANGVLKEHITLLHAYNEIKDIGLGLMGLVADQRGVRQKVIMEEFGMGDKD</sequence>
<feature type="coiled-coil region" evidence="4">
    <location>
        <begin position="65"/>
        <end position="92"/>
    </location>
</feature>
<dbReference type="GO" id="GO:0034974">
    <property type="term" value="C:Swi5-Swi2 complex"/>
    <property type="evidence" value="ECO:0007669"/>
    <property type="project" value="TreeGrafter"/>
</dbReference>
<reference evidence="6 7" key="1">
    <citation type="journal article" date="2012" name="PLoS Pathog.">
        <title>Diverse lifestyles and strategies of plant pathogenesis encoded in the genomes of eighteen Dothideomycetes fungi.</title>
        <authorList>
            <person name="Ohm R.A."/>
            <person name="Feau N."/>
            <person name="Henrissat B."/>
            <person name="Schoch C.L."/>
            <person name="Horwitz B.A."/>
            <person name="Barry K.W."/>
            <person name="Condon B.J."/>
            <person name="Copeland A.C."/>
            <person name="Dhillon B."/>
            <person name="Glaser F."/>
            <person name="Hesse C.N."/>
            <person name="Kosti I."/>
            <person name="LaButti K."/>
            <person name="Lindquist E.A."/>
            <person name="Lucas S."/>
            <person name="Salamov A.A."/>
            <person name="Bradshaw R.E."/>
            <person name="Ciuffetti L."/>
            <person name="Hamelin R.C."/>
            <person name="Kema G.H.J."/>
            <person name="Lawrence C."/>
            <person name="Scott J.A."/>
            <person name="Spatafora J.W."/>
            <person name="Turgeon B.G."/>
            <person name="de Wit P.J.G.M."/>
            <person name="Zhong S."/>
            <person name="Goodwin S.B."/>
            <person name="Grigoriev I.V."/>
        </authorList>
    </citation>
    <scope>NUCLEOTIDE SEQUENCE [LARGE SCALE GENOMIC DNA]</scope>
    <source>
        <strain evidence="6 7">SO2202</strain>
    </source>
</reference>
<evidence type="ECO:0000256" key="1">
    <source>
        <dbReference type="ARBA" id="ARBA00008060"/>
    </source>
</evidence>
<dbReference type="GO" id="GO:0032798">
    <property type="term" value="C:Swi5-Sfr1 complex"/>
    <property type="evidence" value="ECO:0007669"/>
    <property type="project" value="TreeGrafter"/>
</dbReference>
<dbReference type="eggNOG" id="ENOG502SBQH">
    <property type="taxonomic scope" value="Eukaryota"/>
</dbReference>
<dbReference type="GO" id="GO:0000709">
    <property type="term" value="P:meiotic joint molecule formation"/>
    <property type="evidence" value="ECO:0007669"/>
    <property type="project" value="TreeGrafter"/>
</dbReference>
<comment type="similarity">
    <text evidence="1">Belongs to the SWI5/SAE3 family.</text>
</comment>
<dbReference type="PANTHER" id="PTHR28529">
    <property type="entry name" value="DNA REPAIR PROTEIN SWI5 HOMOLOG"/>
    <property type="match status" value="1"/>
</dbReference>
<dbReference type="InterPro" id="IPR010760">
    <property type="entry name" value="DNA-repair_Swi5"/>
</dbReference>
<feature type="region of interest" description="Disordered" evidence="5">
    <location>
        <begin position="1"/>
        <end position="59"/>
    </location>
</feature>
<dbReference type="RefSeq" id="XP_016759791.1">
    <property type="nucleotide sequence ID" value="XM_016902576.1"/>
</dbReference>
<dbReference type="HOGENOM" id="CLU_126161_0_0_1"/>
<keyword evidence="2" id="KW-0227">DNA damage</keyword>
<dbReference type="AlphaFoldDB" id="N1QIM5"/>
<dbReference type="Gene3D" id="1.20.5.170">
    <property type="match status" value="1"/>
</dbReference>
<keyword evidence="7" id="KW-1185">Reference proteome</keyword>
<keyword evidence="3" id="KW-0234">DNA repair</keyword>
<dbReference type="OrthoDB" id="255837at2759"/>
<evidence type="ECO:0000313" key="6">
    <source>
        <dbReference type="EMBL" id="EMF11670.1"/>
    </source>
</evidence>
<evidence type="ECO:0000313" key="7">
    <source>
        <dbReference type="Proteomes" id="UP000016931"/>
    </source>
</evidence>
<evidence type="ECO:0000256" key="5">
    <source>
        <dbReference type="SAM" id="MobiDB-lite"/>
    </source>
</evidence>
<dbReference type="Pfam" id="PF07061">
    <property type="entry name" value="Swi5"/>
    <property type="match status" value="1"/>
</dbReference>
<feature type="compositionally biased region" description="Low complexity" evidence="5">
    <location>
        <begin position="1"/>
        <end position="17"/>
    </location>
</feature>
<dbReference type="GeneID" id="27899713"/>
<evidence type="ECO:0000256" key="4">
    <source>
        <dbReference type="SAM" id="Coils"/>
    </source>
</evidence>
<dbReference type="PANTHER" id="PTHR28529:SF2">
    <property type="entry name" value="DNA REPAIR PROTEIN SWI5 HOMOLOG"/>
    <property type="match status" value="1"/>
</dbReference>
<accession>N1QIM5</accession>
<evidence type="ECO:0008006" key="8">
    <source>
        <dbReference type="Google" id="ProtNLM"/>
    </source>
</evidence>